<dbReference type="EMBL" id="KK198757">
    <property type="protein sequence ID" value="KCW74956.1"/>
    <property type="molecule type" value="Genomic_DNA"/>
</dbReference>
<name>A0A059C9Y5_EUCGR</name>
<evidence type="ECO:0008006" key="2">
    <source>
        <dbReference type="Google" id="ProtNLM"/>
    </source>
</evidence>
<dbReference type="AlphaFoldDB" id="A0A059C9Y5"/>
<accession>A0A059C9Y5</accession>
<gene>
    <name evidence="1" type="ORF">EUGRSUZ_E03698</name>
</gene>
<evidence type="ECO:0000313" key="1">
    <source>
        <dbReference type="EMBL" id="KCW74956.1"/>
    </source>
</evidence>
<proteinExistence type="predicted"/>
<organism evidence="1">
    <name type="scientific">Eucalyptus grandis</name>
    <name type="common">Flooded gum</name>
    <dbReference type="NCBI Taxonomy" id="71139"/>
    <lineage>
        <taxon>Eukaryota</taxon>
        <taxon>Viridiplantae</taxon>
        <taxon>Streptophyta</taxon>
        <taxon>Embryophyta</taxon>
        <taxon>Tracheophyta</taxon>
        <taxon>Spermatophyta</taxon>
        <taxon>Magnoliopsida</taxon>
        <taxon>eudicotyledons</taxon>
        <taxon>Gunneridae</taxon>
        <taxon>Pentapetalae</taxon>
        <taxon>rosids</taxon>
        <taxon>malvids</taxon>
        <taxon>Myrtales</taxon>
        <taxon>Myrtaceae</taxon>
        <taxon>Myrtoideae</taxon>
        <taxon>Eucalypteae</taxon>
        <taxon>Eucalyptus</taxon>
    </lineage>
</organism>
<reference evidence="1" key="1">
    <citation type="submission" date="2013-07" db="EMBL/GenBank/DDBJ databases">
        <title>The genome of Eucalyptus grandis.</title>
        <authorList>
            <person name="Schmutz J."/>
            <person name="Hayes R."/>
            <person name="Myburg A."/>
            <person name="Tuskan G."/>
            <person name="Grattapaglia D."/>
            <person name="Rokhsar D.S."/>
        </authorList>
    </citation>
    <scope>NUCLEOTIDE SEQUENCE</scope>
    <source>
        <tissue evidence="1">Leaf extractions</tissue>
    </source>
</reference>
<dbReference type="Gramene" id="KCW74956">
    <property type="protein sequence ID" value="KCW74956"/>
    <property type="gene ID" value="EUGRSUZ_E03698"/>
</dbReference>
<dbReference type="InParanoid" id="A0A059C9Y5"/>
<sequence>MMMACLRLDEREALSLRMACKLTRNMISPFFFYLAFLGTIKNPDYFKGPISRSICSLLVYEIPLKNDCLCGLE</sequence>
<protein>
    <recommendedName>
        <fullName evidence="2">F-box domain-containing protein</fullName>
    </recommendedName>
</protein>